<dbReference type="InterPro" id="IPR018060">
    <property type="entry name" value="HTH_AraC"/>
</dbReference>
<dbReference type="SMART" id="SM00342">
    <property type="entry name" value="HTH_ARAC"/>
    <property type="match status" value="1"/>
</dbReference>
<dbReference type="InterPro" id="IPR032783">
    <property type="entry name" value="AraC_lig"/>
</dbReference>
<keyword evidence="7" id="KW-1185">Reference proteome</keyword>
<evidence type="ECO:0000313" key="7">
    <source>
        <dbReference type="Proteomes" id="UP001597277"/>
    </source>
</evidence>
<sequence>MDALADLLEGVRARSAAFCRTVLVPPWALRIADGATLSLASPLHGHTWFIDTGPQAGTPIRLGPGDVCVVTGSRPFIVADDPSTQPEVVVGPGNVLTTTDGAPADLPDVDAATPGATVLASGTYRVSGDVGRRLLDALPRVLVVPGSDMPTTVTELLAAELAEEQPGQQLALDRLLDLALISTVRAWFARPEARAPGWYRALGDPVVGRALRLMHSAPAHGWTVAGLAEHAGASRAAFARRFRDLVGEPPLTYLTSWRLTLAADLLDRTDRTVDAIAREVGYANGFALTSAFTRERGVSPRTHRASRPARLERADVTAVGS</sequence>
<protein>
    <submittedName>
        <fullName evidence="6">AraC family transcriptional regulator</fullName>
    </submittedName>
</protein>
<keyword evidence="1" id="KW-0805">Transcription regulation</keyword>
<feature type="domain" description="HTH araC/xylS-type" evidence="5">
    <location>
        <begin position="208"/>
        <end position="306"/>
    </location>
</feature>
<keyword evidence="2" id="KW-0238">DNA-binding</keyword>
<dbReference type="Pfam" id="PF12833">
    <property type="entry name" value="HTH_18"/>
    <property type="match status" value="1"/>
</dbReference>
<proteinExistence type="predicted"/>
<keyword evidence="3" id="KW-0804">Transcription</keyword>
<evidence type="ECO:0000313" key="6">
    <source>
        <dbReference type="EMBL" id="MFD1717595.1"/>
    </source>
</evidence>
<dbReference type="EMBL" id="JBHUEE010000003">
    <property type="protein sequence ID" value="MFD1717595.1"/>
    <property type="molecule type" value="Genomic_DNA"/>
</dbReference>
<dbReference type="SUPFAM" id="SSF46689">
    <property type="entry name" value="Homeodomain-like"/>
    <property type="match status" value="2"/>
</dbReference>
<dbReference type="RefSeq" id="WP_388004201.1">
    <property type="nucleotide sequence ID" value="NZ_JBHUEE010000003.1"/>
</dbReference>
<dbReference type="Proteomes" id="UP001597277">
    <property type="component" value="Unassembled WGS sequence"/>
</dbReference>
<accession>A0ABW4L4N7</accession>
<feature type="region of interest" description="Disordered" evidence="4">
    <location>
        <begin position="297"/>
        <end position="321"/>
    </location>
</feature>
<dbReference type="Pfam" id="PF12852">
    <property type="entry name" value="Cupin_6"/>
    <property type="match status" value="1"/>
</dbReference>
<dbReference type="PROSITE" id="PS01124">
    <property type="entry name" value="HTH_ARAC_FAMILY_2"/>
    <property type="match status" value="1"/>
</dbReference>
<name>A0ABW4L4N7_9MICO</name>
<organism evidence="6 7">
    <name type="scientific">Georgenia deserti</name>
    <dbReference type="NCBI Taxonomy" id="2093781"/>
    <lineage>
        <taxon>Bacteria</taxon>
        <taxon>Bacillati</taxon>
        <taxon>Actinomycetota</taxon>
        <taxon>Actinomycetes</taxon>
        <taxon>Micrococcales</taxon>
        <taxon>Bogoriellaceae</taxon>
        <taxon>Georgenia</taxon>
    </lineage>
</organism>
<dbReference type="PANTHER" id="PTHR46796:SF13">
    <property type="entry name" value="HTH-TYPE TRANSCRIPTIONAL ACTIVATOR RHAS"/>
    <property type="match status" value="1"/>
</dbReference>
<evidence type="ECO:0000256" key="1">
    <source>
        <dbReference type="ARBA" id="ARBA00023015"/>
    </source>
</evidence>
<comment type="caution">
    <text evidence="6">The sequence shown here is derived from an EMBL/GenBank/DDBJ whole genome shotgun (WGS) entry which is preliminary data.</text>
</comment>
<dbReference type="InterPro" id="IPR018062">
    <property type="entry name" value="HTH_AraC-typ_CS"/>
</dbReference>
<dbReference type="PANTHER" id="PTHR46796">
    <property type="entry name" value="HTH-TYPE TRANSCRIPTIONAL ACTIVATOR RHAS-RELATED"/>
    <property type="match status" value="1"/>
</dbReference>
<evidence type="ECO:0000256" key="2">
    <source>
        <dbReference type="ARBA" id="ARBA00023125"/>
    </source>
</evidence>
<evidence type="ECO:0000259" key="5">
    <source>
        <dbReference type="PROSITE" id="PS01124"/>
    </source>
</evidence>
<dbReference type="PROSITE" id="PS00041">
    <property type="entry name" value="HTH_ARAC_FAMILY_1"/>
    <property type="match status" value="1"/>
</dbReference>
<evidence type="ECO:0000256" key="3">
    <source>
        <dbReference type="ARBA" id="ARBA00023163"/>
    </source>
</evidence>
<evidence type="ECO:0000256" key="4">
    <source>
        <dbReference type="SAM" id="MobiDB-lite"/>
    </source>
</evidence>
<dbReference type="Gene3D" id="1.10.10.60">
    <property type="entry name" value="Homeodomain-like"/>
    <property type="match status" value="2"/>
</dbReference>
<dbReference type="InterPro" id="IPR050204">
    <property type="entry name" value="AraC_XylS_family_regulators"/>
</dbReference>
<reference evidence="7" key="1">
    <citation type="journal article" date="2019" name="Int. J. Syst. Evol. Microbiol.">
        <title>The Global Catalogue of Microorganisms (GCM) 10K type strain sequencing project: providing services to taxonomists for standard genome sequencing and annotation.</title>
        <authorList>
            <consortium name="The Broad Institute Genomics Platform"/>
            <consortium name="The Broad Institute Genome Sequencing Center for Infectious Disease"/>
            <person name="Wu L."/>
            <person name="Ma J."/>
        </authorList>
    </citation>
    <scope>NUCLEOTIDE SEQUENCE [LARGE SCALE GENOMIC DNA]</scope>
    <source>
        <strain evidence="7">JCM 17130</strain>
    </source>
</reference>
<gene>
    <name evidence="6" type="ORF">ACFSE6_07110</name>
</gene>
<dbReference type="InterPro" id="IPR009057">
    <property type="entry name" value="Homeodomain-like_sf"/>
</dbReference>